<dbReference type="InterPro" id="IPR053725">
    <property type="entry name" value="CRISPR_Cas5_sf"/>
</dbReference>
<dbReference type="EMBL" id="CP003321">
    <property type="protein sequence ID" value="AFL66341.1"/>
    <property type="molecule type" value="Genomic_DNA"/>
</dbReference>
<dbReference type="eggNOG" id="arCOG02672">
    <property type="taxonomic scope" value="Archaea"/>
</dbReference>
<dbReference type="RefSeq" id="WP_014767242.1">
    <property type="nucleotide sequence ID" value="NC_018001.1"/>
</dbReference>
<evidence type="ECO:0000256" key="2">
    <source>
        <dbReference type="ARBA" id="ARBA00023118"/>
    </source>
</evidence>
<dbReference type="HOGENOM" id="CLU_1212637_0_0_2"/>
<dbReference type="GeneID" id="13062121"/>
<accession>I3XQW7</accession>
<dbReference type="NCBIfam" id="TIGR01874">
    <property type="entry name" value="cas_cas5a"/>
    <property type="match status" value="1"/>
</dbReference>
<organism evidence="4 5">
    <name type="scientific">Desulfurococcus amylolyticus DSM 16532</name>
    <dbReference type="NCBI Taxonomy" id="768672"/>
    <lineage>
        <taxon>Archaea</taxon>
        <taxon>Thermoproteota</taxon>
        <taxon>Thermoprotei</taxon>
        <taxon>Desulfurococcales</taxon>
        <taxon>Desulfurococcaceae</taxon>
        <taxon>Desulfurococcus</taxon>
    </lineage>
</organism>
<dbReference type="Gene3D" id="3.30.70.3120">
    <property type="match status" value="1"/>
</dbReference>
<evidence type="ECO:0000256" key="1">
    <source>
        <dbReference type="ARBA" id="ARBA00010891"/>
    </source>
</evidence>
<gene>
    <name evidence="4" type="ORF">Desfe_0432</name>
</gene>
<dbReference type="Proteomes" id="UP000006175">
    <property type="component" value="Chromosome"/>
</dbReference>
<sequence>MKAGSPMALIAEFQAPLFSIKLYETYQVAVSYPLPPPSTIIGALAYSIGLLGYCKPDYKFGTSSDCYKKVAELVDKARAALPSPGERIGLSHRNTKGDLEYLMTKTGVILRRLRKVLEKKKLPRDYQGIVDFSDAMVREYSTLFKFKIVLIPSGIGRNKLDNLVKLMWLIERLGDSESLVSVTNVRVAPLVPCGDGNNFVNVVVKADVVSNGSYMVMKGFDEKYNEVNLAFPVVSYADHYRLGEIMVKNSVKPVYCAEDVRIPDPNREW</sequence>
<dbReference type="OrthoDB" id="18727at2157"/>
<dbReference type="InterPro" id="IPR010153">
    <property type="entry name" value="CRISPR-assoc_prot_Cas5a-typ"/>
</dbReference>
<keyword evidence="2" id="KW-0051">Antiviral defense</keyword>
<dbReference type="InterPro" id="IPR021124">
    <property type="entry name" value="CRISPR-assoc_prot_Cas5"/>
</dbReference>
<dbReference type="CDD" id="cd09649">
    <property type="entry name" value="Cas5_I-A"/>
    <property type="match status" value="1"/>
</dbReference>
<name>I3XQW7_DESAM</name>
<dbReference type="NCBIfam" id="TIGR02593">
    <property type="entry name" value="CRISPR_cas5"/>
    <property type="match status" value="1"/>
</dbReference>
<evidence type="ECO:0000313" key="5">
    <source>
        <dbReference type="Proteomes" id="UP000006175"/>
    </source>
</evidence>
<evidence type="ECO:0000256" key="3">
    <source>
        <dbReference type="ARBA" id="ARBA00025626"/>
    </source>
</evidence>
<protein>
    <submittedName>
        <fullName evidence="4">CRISPR-associated protein Cas5 family</fullName>
    </submittedName>
</protein>
<comment type="function">
    <text evidence="3">CRISPR (clustered regularly interspaced short palindromic repeat) is an adaptive immune system that provides protection against mobile genetic elements (viruses, transposable elements and conjugative plasmids). CRISPR clusters contain spacers, sequences complementary to antecedent mobile elements, and target invading nucleic acids. CRISPR clusters are transcribed and processed into CRISPR RNA (crRNA).</text>
</comment>
<dbReference type="GO" id="GO:0051607">
    <property type="term" value="P:defense response to virus"/>
    <property type="evidence" value="ECO:0007669"/>
    <property type="project" value="UniProtKB-KW"/>
</dbReference>
<comment type="similarity">
    <text evidence="1">Belongs to the CRISPR-associated protein Cas5 family. Subtype I-A/Apern subfamily.</text>
</comment>
<reference evidence="4 5" key="1">
    <citation type="journal article" date="2012" name="J. Bacteriol.">
        <title>Complete Genome Sequence of Desulfurococcus fermentans, a Hyperthermophilic Cellulolytic Crenarchaeon Isolated from a Freshwater Hot Spring in Kamchatka, Russia.</title>
        <authorList>
            <person name="Susanti D."/>
            <person name="Johnson E.F."/>
            <person name="Rodriguez J.R."/>
            <person name="Anderson I."/>
            <person name="Perevalova A.A."/>
            <person name="Kyrpides N."/>
            <person name="Lucas S."/>
            <person name="Han J."/>
            <person name="Lapidus A."/>
            <person name="Cheng J.F."/>
            <person name="Goodwin L."/>
            <person name="Pitluck S."/>
            <person name="Mavrommatis K."/>
            <person name="Peters L."/>
            <person name="Land M.L."/>
            <person name="Hauser L."/>
            <person name="Gopalan V."/>
            <person name="Chan P.P."/>
            <person name="Lowe T.M."/>
            <person name="Atomi H."/>
            <person name="Bonch-Osmolovskaya E.A."/>
            <person name="Woyke T."/>
            <person name="Mukhopadhyay B."/>
        </authorList>
    </citation>
    <scope>NUCLEOTIDE SEQUENCE [LARGE SCALE GENOMIC DNA]</scope>
    <source>
        <strain evidence="4 5">DSM 16532</strain>
    </source>
</reference>
<dbReference type="InterPro" id="IPR013422">
    <property type="entry name" value="CRISPR-assoc_prot_Cas5_N"/>
</dbReference>
<evidence type="ECO:0000313" key="4">
    <source>
        <dbReference type="EMBL" id="AFL66341.1"/>
    </source>
</evidence>
<dbReference type="AlphaFoldDB" id="I3XQW7"/>
<proteinExistence type="inferred from homology"/>
<dbReference type="GO" id="GO:0043571">
    <property type="term" value="P:maintenance of CRISPR repeat elements"/>
    <property type="evidence" value="ECO:0007669"/>
    <property type="project" value="InterPro"/>
</dbReference>
<dbReference type="KEGG" id="dfd:Desfe_0432"/>
<keyword evidence="5" id="KW-1185">Reference proteome</keyword>
<dbReference type="Pfam" id="PF09704">
    <property type="entry name" value="Cas_Cas5d"/>
    <property type="match status" value="1"/>
</dbReference>